<feature type="compositionally biased region" description="Low complexity" evidence="6">
    <location>
        <begin position="759"/>
        <end position="773"/>
    </location>
</feature>
<feature type="compositionally biased region" description="Polar residues" evidence="6">
    <location>
        <begin position="1"/>
        <end position="15"/>
    </location>
</feature>
<evidence type="ECO:0000259" key="8">
    <source>
        <dbReference type="Pfam" id="PF06738"/>
    </source>
</evidence>
<dbReference type="PANTHER" id="PTHR31082">
    <property type="entry name" value="PHEROMONE-REGULATED MEMBRANE PROTEIN 10"/>
    <property type="match status" value="1"/>
</dbReference>
<evidence type="ECO:0000313" key="11">
    <source>
        <dbReference type="Proteomes" id="UP000559256"/>
    </source>
</evidence>
<dbReference type="Pfam" id="PF06738">
    <property type="entry name" value="ThrE"/>
    <property type="match status" value="1"/>
</dbReference>
<feature type="transmembrane region" description="Helical" evidence="7">
    <location>
        <begin position="1296"/>
        <end position="1316"/>
    </location>
</feature>
<evidence type="ECO:0008006" key="12">
    <source>
        <dbReference type="Google" id="ProtNLM"/>
    </source>
</evidence>
<feature type="compositionally biased region" description="Low complexity" evidence="6">
    <location>
        <begin position="533"/>
        <end position="554"/>
    </location>
</feature>
<evidence type="ECO:0000256" key="7">
    <source>
        <dbReference type="SAM" id="Phobius"/>
    </source>
</evidence>
<feature type="compositionally biased region" description="Polar residues" evidence="6">
    <location>
        <begin position="440"/>
        <end position="450"/>
    </location>
</feature>
<feature type="compositionally biased region" description="Basic and acidic residues" evidence="6">
    <location>
        <begin position="952"/>
        <end position="970"/>
    </location>
</feature>
<feature type="transmembrane region" description="Helical" evidence="7">
    <location>
        <begin position="1153"/>
        <end position="1172"/>
    </location>
</feature>
<evidence type="ECO:0000313" key="10">
    <source>
        <dbReference type="EMBL" id="KAF5341379.1"/>
    </source>
</evidence>
<keyword evidence="3 7" id="KW-1133">Transmembrane helix</keyword>
<feature type="transmembrane region" description="Helical" evidence="7">
    <location>
        <begin position="1121"/>
        <end position="1141"/>
    </location>
</feature>
<keyword evidence="2 7" id="KW-0812">Transmembrane</keyword>
<feature type="compositionally biased region" description="Polar residues" evidence="6">
    <location>
        <begin position="555"/>
        <end position="570"/>
    </location>
</feature>
<feature type="transmembrane region" description="Helical" evidence="7">
    <location>
        <begin position="1215"/>
        <end position="1235"/>
    </location>
</feature>
<feature type="compositionally biased region" description="Polar residues" evidence="6">
    <location>
        <begin position="837"/>
        <end position="858"/>
    </location>
</feature>
<feature type="transmembrane region" description="Helical" evidence="7">
    <location>
        <begin position="1322"/>
        <end position="1339"/>
    </location>
</feature>
<keyword evidence="11" id="KW-1185">Reference proteome</keyword>
<protein>
    <recommendedName>
        <fullName evidence="12">Pheromone-regulated membrane protein 10</fullName>
    </recommendedName>
</protein>
<evidence type="ECO:0000256" key="4">
    <source>
        <dbReference type="ARBA" id="ARBA00023136"/>
    </source>
</evidence>
<dbReference type="Proteomes" id="UP000559256">
    <property type="component" value="Unassembled WGS sequence"/>
</dbReference>
<dbReference type="OrthoDB" id="413008at2759"/>
<feature type="compositionally biased region" description="Basic and acidic residues" evidence="6">
    <location>
        <begin position="272"/>
        <end position="288"/>
    </location>
</feature>
<feature type="compositionally biased region" description="Basic and acidic residues" evidence="6">
    <location>
        <begin position="931"/>
        <end position="945"/>
    </location>
</feature>
<reference evidence="10 11" key="1">
    <citation type="journal article" date="2020" name="ISME J.">
        <title>Uncovering the hidden diversity of litter-decomposition mechanisms in mushroom-forming fungi.</title>
        <authorList>
            <person name="Floudas D."/>
            <person name="Bentzer J."/>
            <person name="Ahren D."/>
            <person name="Johansson T."/>
            <person name="Persson P."/>
            <person name="Tunlid A."/>
        </authorList>
    </citation>
    <scope>NUCLEOTIDE SEQUENCE [LARGE SCALE GENOMIC DNA]</scope>
    <source>
        <strain evidence="10 11">CBS 291.85</strain>
    </source>
</reference>
<feature type="region of interest" description="Disordered" evidence="6">
    <location>
        <begin position="704"/>
        <end position="896"/>
    </location>
</feature>
<feature type="compositionally biased region" description="Polar residues" evidence="6">
    <location>
        <begin position="37"/>
        <end position="46"/>
    </location>
</feature>
<dbReference type="InterPro" id="IPR010619">
    <property type="entry name" value="ThrE-like_N"/>
</dbReference>
<evidence type="ECO:0000256" key="1">
    <source>
        <dbReference type="ARBA" id="ARBA00004141"/>
    </source>
</evidence>
<organism evidence="10 11">
    <name type="scientific">Tetrapyrgos nigripes</name>
    <dbReference type="NCBI Taxonomy" id="182062"/>
    <lineage>
        <taxon>Eukaryota</taxon>
        <taxon>Fungi</taxon>
        <taxon>Dikarya</taxon>
        <taxon>Basidiomycota</taxon>
        <taxon>Agaricomycotina</taxon>
        <taxon>Agaricomycetes</taxon>
        <taxon>Agaricomycetidae</taxon>
        <taxon>Agaricales</taxon>
        <taxon>Marasmiineae</taxon>
        <taxon>Marasmiaceae</taxon>
        <taxon>Tetrapyrgos</taxon>
    </lineage>
</organism>
<feature type="compositionally biased region" description="Low complexity" evidence="6">
    <location>
        <begin position="74"/>
        <end position="83"/>
    </location>
</feature>
<feature type="region of interest" description="Disordered" evidence="6">
    <location>
        <begin position="527"/>
        <end position="589"/>
    </location>
</feature>
<sequence length="1425" mass="151828">MPSNGSSPATTNPPTSIMAKSAKTSRKAVQWLDDHMNSQAQNSSSPPHERYLDEQGIDPLAFNELTSALERHQSQSQSQSQLQNTPMTRIHYFPPRPETRGGKPVSLSIQTNVSNPNAKSTTNPGPISLDKQLSTSTGNTTSSPDQNTTGESSPTSATRLRHGGSGIVSEPLLRRLSSSRRRHRSPDDGDHEQQYGPASALTNGTHTVPGETFIDPEESAGLPGVDLEGMAKRRATMIVRAHTRGRVGGIGGMAGLSSGNTTEDEGDTTDDSLLRRIRDKDEVGEARSKGRGRGRGREGDKEGGGITSFLSSFRLRRASKNDTSTNSQSGLPSHVVHYTGTPNEIKSRDYGFTSASTGHGEREPSSALTDVDLESLSGYGHPASPGSISSRIPSGGGVLSALLTLYSGQGQGQGYRRGQSSTSSNDYPSGYEGTLGPGSIASSGISTPGTEFSHEGEGYFDSDHHHYLHSQGRERERERERDAYRRESEETAYNTAANAYSGYGDRATFGHALELSDSQTTAVNTDVDVSAGPVPRSRLASPSASAPASRAISPTRQGRTTQSQLQSVPSKGQGRGTRSQSRGRGREAPPIAISALIASTGNIEGAASPGAASIGSNLSLVRKGKRVLAGLKAGKRDWHLSRYRYSGDGPPSLPAQEDAEVEREGYFSHDKSLGHKASKSLGDLHELGEPSEIELERLGPGVAHPEMMRHSSSQGTTASGTHTGTGTSSSSGIAGMGTPAIKLATPASVSASNSRDTDTSSGSGPGSSSSGTRNGTGSGPGGYATPADAETETDTVLEPGGHLNRNIGGMRLDLSGHQPKTVPGDGHVDGGLGQGQKMSNPVSQYISPLSSAPASSGKSRVGIGFGLSASAPGTPSLGIGGGHKKERSNRWSGMFTPSLSSLQLPLPLLSPGGMLRSGRSTPMSGETSVSLEEKGGEKGREKGGEKAGWVWHSKEREREREREKERERERKERKKRKKAEIYITRHVAKIIQRQEFLMKLVRAMMMFGAPAHRLQAQIKATAHVLDVDISCMYLPDVFLISFDDASTGTSLIKFIRQGSALDLGKLRDAYSVYWKVIHDDISVSSASKALDNLMRSPPHYRTWQLMLFGGLCSSSICSVSFNGSFLDSIVVFPLGCFLVFLQILSVRNELYSNVFEITITTLFSFICGALAQTHRICYSAVTSASIVLILPGFIVLSGALEVLSRNIVSGSVRMCYAVVYCLFLGFGLAMGAQAYQQIVGHDIVGLTDTSCSMSHRSDLGWWQQPPSKWWAFLTVPMFSLFLSLRNQAPIWRKETALLVGIACIGWVVNHFTSLRFTSQSDIAAAFGAFAVGFVANMYSRFLRGNAFVIMITGILFQVPSGLGQNGLLVFVSEQSTGSGSSYISGFQTSLQLISVAIGLTVGLGIALFLAHPIPSRKRAAGVFSL</sequence>
<feature type="transmembrane region" description="Helical" evidence="7">
    <location>
        <begin position="1178"/>
        <end position="1203"/>
    </location>
</feature>
<dbReference type="InterPro" id="IPR051361">
    <property type="entry name" value="ThrE/Ser_Exporter"/>
</dbReference>
<comment type="subcellular location">
    <subcellularLocation>
        <location evidence="1">Membrane</location>
        <topology evidence="1">Multi-pass membrane protein</topology>
    </subcellularLocation>
</comment>
<accession>A0A8H5CHH5</accession>
<dbReference type="EMBL" id="JAACJM010000165">
    <property type="protein sequence ID" value="KAF5341379.1"/>
    <property type="molecule type" value="Genomic_DNA"/>
</dbReference>
<evidence type="ECO:0000259" key="9">
    <source>
        <dbReference type="Pfam" id="PF12821"/>
    </source>
</evidence>
<feature type="region of interest" description="Disordered" evidence="6">
    <location>
        <begin position="1"/>
        <end position="220"/>
    </location>
</feature>
<comment type="caution">
    <text evidence="10">The sequence shown here is derived from an EMBL/GenBank/DDBJ whole genome shotgun (WGS) entry which is preliminary data.</text>
</comment>
<feature type="domain" description="Threonine/Serine exporter ThrE" evidence="9">
    <location>
        <begin position="1293"/>
        <end position="1406"/>
    </location>
</feature>
<feature type="region of interest" description="Disordered" evidence="6">
    <location>
        <begin position="249"/>
        <end position="367"/>
    </location>
</feature>
<name>A0A8H5CHH5_9AGAR</name>
<feature type="transmembrane region" description="Helical" evidence="7">
    <location>
        <begin position="1346"/>
        <end position="1370"/>
    </location>
</feature>
<feature type="transmembrane region" description="Helical" evidence="7">
    <location>
        <begin position="1267"/>
        <end position="1284"/>
    </location>
</feature>
<dbReference type="GO" id="GO:0022857">
    <property type="term" value="F:transmembrane transporter activity"/>
    <property type="evidence" value="ECO:0007669"/>
    <property type="project" value="InterPro"/>
</dbReference>
<feature type="compositionally biased region" description="Polar residues" evidence="6">
    <location>
        <begin position="321"/>
        <end position="331"/>
    </location>
</feature>
<feature type="region of interest" description="Disordered" evidence="6">
    <location>
        <begin position="910"/>
        <end position="976"/>
    </location>
</feature>
<evidence type="ECO:0000256" key="5">
    <source>
        <dbReference type="ARBA" id="ARBA00034125"/>
    </source>
</evidence>
<feature type="compositionally biased region" description="Polar residues" evidence="6">
    <location>
        <begin position="918"/>
        <end position="930"/>
    </location>
</feature>
<feature type="transmembrane region" description="Helical" evidence="7">
    <location>
        <begin position="1390"/>
        <end position="1410"/>
    </location>
</feature>
<dbReference type="GO" id="GO:0016020">
    <property type="term" value="C:membrane"/>
    <property type="evidence" value="ECO:0007669"/>
    <property type="project" value="UniProtKB-SubCell"/>
</dbReference>
<feature type="compositionally biased region" description="Low complexity" evidence="6">
    <location>
        <begin position="576"/>
        <end position="589"/>
    </location>
</feature>
<proteinExistence type="inferred from homology"/>
<feature type="compositionally biased region" description="Basic and acidic residues" evidence="6">
    <location>
        <begin position="452"/>
        <end position="489"/>
    </location>
</feature>
<dbReference type="PANTHER" id="PTHR31082:SF4">
    <property type="entry name" value="PHEROMONE-REGULATED MEMBRANE PROTEIN 10"/>
    <property type="match status" value="1"/>
</dbReference>
<dbReference type="Pfam" id="PF12821">
    <property type="entry name" value="ThrE_2"/>
    <property type="match status" value="1"/>
</dbReference>
<feature type="region of interest" description="Disordered" evidence="6">
    <location>
        <begin position="409"/>
        <end position="497"/>
    </location>
</feature>
<feature type="compositionally biased region" description="Polar residues" evidence="6">
    <location>
        <begin position="107"/>
        <end position="158"/>
    </location>
</feature>
<gene>
    <name evidence="10" type="ORF">D9758_012260</name>
</gene>
<evidence type="ECO:0000256" key="2">
    <source>
        <dbReference type="ARBA" id="ARBA00022692"/>
    </source>
</evidence>
<comment type="similarity">
    <text evidence="5">Belongs to the ThrE exporter (TC 2.A.79) family.</text>
</comment>
<evidence type="ECO:0000256" key="3">
    <source>
        <dbReference type="ARBA" id="ARBA00022989"/>
    </source>
</evidence>
<feature type="compositionally biased region" description="Low complexity" evidence="6">
    <location>
        <begin position="711"/>
        <end position="738"/>
    </location>
</feature>
<keyword evidence="4 7" id="KW-0472">Membrane</keyword>
<dbReference type="InterPro" id="IPR024528">
    <property type="entry name" value="ThrE_2"/>
</dbReference>
<feature type="domain" description="Threonine/serine exporter-like N-terminal" evidence="8">
    <location>
        <begin position="996"/>
        <end position="1233"/>
    </location>
</feature>
<evidence type="ECO:0000256" key="6">
    <source>
        <dbReference type="SAM" id="MobiDB-lite"/>
    </source>
</evidence>